<dbReference type="Gene3D" id="2.60.40.10">
    <property type="entry name" value="Immunoglobulins"/>
    <property type="match status" value="1"/>
</dbReference>
<gene>
    <name evidence="1" type="ORF">Bhyg_12036</name>
</gene>
<reference evidence="1" key="1">
    <citation type="submission" date="2022-07" db="EMBL/GenBank/DDBJ databases">
        <authorList>
            <person name="Trinca V."/>
            <person name="Uliana J.V.C."/>
            <person name="Torres T.T."/>
            <person name="Ward R.J."/>
            <person name="Monesi N."/>
        </authorList>
    </citation>
    <scope>NUCLEOTIDE SEQUENCE</scope>
    <source>
        <strain evidence="1">HSMRA1968</strain>
        <tissue evidence="1">Whole embryos</tissue>
    </source>
</reference>
<evidence type="ECO:0000313" key="2">
    <source>
        <dbReference type="Proteomes" id="UP001151699"/>
    </source>
</evidence>
<sequence>MSRFHENSRAQRFANNLSEPKFFSTADLPKDGPEITGEEIQYQIGDVLNLNCTSGKAHPAPLVEWLINDESMSRIGASLSVALRTFRVALSSKRMNLRSDLKRQRLMVARNIGDPYFVSHNVM</sequence>
<dbReference type="EMBL" id="WJQU01000003">
    <property type="protein sequence ID" value="KAJ6639293.1"/>
    <property type="molecule type" value="Genomic_DNA"/>
</dbReference>
<dbReference type="Proteomes" id="UP001151699">
    <property type="component" value="Chromosome X"/>
</dbReference>
<dbReference type="OrthoDB" id="8915289at2759"/>
<name>A0A9Q0MWL8_9DIPT</name>
<accession>A0A9Q0MWL8</accession>
<comment type="caution">
    <text evidence="1">The sequence shown here is derived from an EMBL/GenBank/DDBJ whole genome shotgun (WGS) entry which is preliminary data.</text>
</comment>
<keyword evidence="2" id="KW-1185">Reference proteome</keyword>
<dbReference type="PANTHER" id="PTHR21261:SF14">
    <property type="entry name" value="BEATEN PATH IV, ISOFORM B"/>
    <property type="match status" value="1"/>
</dbReference>
<dbReference type="AlphaFoldDB" id="A0A9Q0MWL8"/>
<proteinExistence type="predicted"/>
<organism evidence="1 2">
    <name type="scientific">Pseudolycoriella hygida</name>
    <dbReference type="NCBI Taxonomy" id="35572"/>
    <lineage>
        <taxon>Eukaryota</taxon>
        <taxon>Metazoa</taxon>
        <taxon>Ecdysozoa</taxon>
        <taxon>Arthropoda</taxon>
        <taxon>Hexapoda</taxon>
        <taxon>Insecta</taxon>
        <taxon>Pterygota</taxon>
        <taxon>Neoptera</taxon>
        <taxon>Endopterygota</taxon>
        <taxon>Diptera</taxon>
        <taxon>Nematocera</taxon>
        <taxon>Sciaroidea</taxon>
        <taxon>Sciaridae</taxon>
        <taxon>Pseudolycoriella</taxon>
    </lineage>
</organism>
<dbReference type="PANTHER" id="PTHR21261">
    <property type="entry name" value="BEAT PROTEIN"/>
    <property type="match status" value="1"/>
</dbReference>
<evidence type="ECO:0008006" key="3">
    <source>
        <dbReference type="Google" id="ProtNLM"/>
    </source>
</evidence>
<protein>
    <recommendedName>
        <fullName evidence="3">Ig-like domain-containing protein</fullName>
    </recommendedName>
</protein>
<dbReference type="InterPro" id="IPR013783">
    <property type="entry name" value="Ig-like_fold"/>
</dbReference>
<evidence type="ECO:0000313" key="1">
    <source>
        <dbReference type="EMBL" id="KAJ6639293.1"/>
    </source>
</evidence>